<dbReference type="PANTHER" id="PTHR11839">
    <property type="entry name" value="UDP/ADP-SUGAR PYROPHOSPHATASE"/>
    <property type="match status" value="1"/>
</dbReference>
<name>A0ABS8KTL3_9HYPH</name>
<feature type="domain" description="Nudix hydrolase" evidence="5">
    <location>
        <begin position="12"/>
        <end position="153"/>
    </location>
</feature>
<comment type="cofactor">
    <cofactor evidence="1">
        <name>Mn(2+)</name>
        <dbReference type="ChEBI" id="CHEBI:29035"/>
    </cofactor>
</comment>
<organism evidence="6 7">
    <name type="scientific">Reyranella aquatilis</name>
    <dbReference type="NCBI Taxonomy" id="2035356"/>
    <lineage>
        <taxon>Bacteria</taxon>
        <taxon>Pseudomonadati</taxon>
        <taxon>Pseudomonadota</taxon>
        <taxon>Alphaproteobacteria</taxon>
        <taxon>Hyphomicrobiales</taxon>
        <taxon>Reyranellaceae</taxon>
        <taxon>Reyranella</taxon>
    </lineage>
</organism>
<dbReference type="EMBL" id="JAJISD010000004">
    <property type="protein sequence ID" value="MCC8429422.1"/>
    <property type="molecule type" value="Genomic_DNA"/>
</dbReference>
<comment type="cofactor">
    <cofactor evidence="4">
        <name>a divalent metal cation</name>
        <dbReference type="ChEBI" id="CHEBI:60240"/>
    </cofactor>
</comment>
<dbReference type="PROSITE" id="PS51462">
    <property type="entry name" value="NUDIX"/>
    <property type="match status" value="1"/>
</dbReference>
<dbReference type="SUPFAM" id="SSF55811">
    <property type="entry name" value="Nudix"/>
    <property type="match status" value="1"/>
</dbReference>
<evidence type="ECO:0000313" key="7">
    <source>
        <dbReference type="Proteomes" id="UP001198862"/>
    </source>
</evidence>
<dbReference type="Proteomes" id="UP001198862">
    <property type="component" value="Unassembled WGS sequence"/>
</dbReference>
<evidence type="ECO:0000256" key="1">
    <source>
        <dbReference type="ARBA" id="ARBA00001936"/>
    </source>
</evidence>
<evidence type="ECO:0000256" key="3">
    <source>
        <dbReference type="ARBA" id="ARBA00022801"/>
    </source>
</evidence>
<accession>A0ABS8KTL3</accession>
<keyword evidence="7" id="KW-1185">Reference proteome</keyword>
<dbReference type="InterPro" id="IPR015797">
    <property type="entry name" value="NUDIX_hydrolase-like_dom_sf"/>
</dbReference>
<evidence type="ECO:0000259" key="5">
    <source>
        <dbReference type="PROSITE" id="PS51462"/>
    </source>
</evidence>
<dbReference type="Pfam" id="PF00293">
    <property type="entry name" value="NUDIX"/>
    <property type="match status" value="1"/>
</dbReference>
<dbReference type="InterPro" id="IPR000086">
    <property type="entry name" value="NUDIX_hydrolase_dom"/>
</dbReference>
<comment type="similarity">
    <text evidence="4">Belongs to the Nudix hydrolase family. RppH subfamily.</text>
</comment>
<reference evidence="6 7" key="1">
    <citation type="submission" date="2021-11" db="EMBL/GenBank/DDBJ databases">
        <authorList>
            <person name="Lee D.-H."/>
            <person name="Kim S.-B."/>
        </authorList>
    </citation>
    <scope>NUCLEOTIDE SEQUENCE [LARGE SCALE GENOMIC DNA]</scope>
    <source>
        <strain evidence="6 7">KCTC 52223</strain>
    </source>
</reference>
<comment type="cofactor">
    <cofactor evidence="2">
        <name>Mg(2+)</name>
        <dbReference type="ChEBI" id="CHEBI:18420"/>
    </cofactor>
</comment>
<dbReference type="RefSeq" id="WP_230550624.1">
    <property type="nucleotide sequence ID" value="NZ_JAJISD010000004.1"/>
</dbReference>
<gene>
    <name evidence="4" type="primary">rppH</name>
    <name evidence="4" type="synonym">nudH</name>
    <name evidence="6" type="ORF">LJ725_10625</name>
</gene>
<dbReference type="InterPro" id="IPR022927">
    <property type="entry name" value="RppH"/>
</dbReference>
<keyword evidence="3 4" id="KW-0378">Hydrolase</keyword>
<evidence type="ECO:0000256" key="2">
    <source>
        <dbReference type="ARBA" id="ARBA00001946"/>
    </source>
</evidence>
<proteinExistence type="inferred from homology"/>
<evidence type="ECO:0000256" key="4">
    <source>
        <dbReference type="HAMAP-Rule" id="MF_00298"/>
    </source>
</evidence>
<dbReference type="PROSITE" id="PS00893">
    <property type="entry name" value="NUDIX_BOX"/>
    <property type="match status" value="1"/>
</dbReference>
<dbReference type="PRINTS" id="PR00502">
    <property type="entry name" value="NUDIXFAMILY"/>
</dbReference>
<dbReference type="InterPro" id="IPR020084">
    <property type="entry name" value="NUDIX_hydrolase_CS"/>
</dbReference>
<dbReference type="Gene3D" id="3.90.79.10">
    <property type="entry name" value="Nucleoside Triphosphate Pyrophosphohydrolase"/>
    <property type="match status" value="1"/>
</dbReference>
<protein>
    <recommendedName>
        <fullName evidence="4">RNA pyrophosphohydrolase</fullName>
        <ecNumber evidence="4">3.6.1.-</ecNumber>
    </recommendedName>
    <alternativeName>
        <fullName evidence="4">(Di)nucleoside polyphosphate hydrolase</fullName>
    </alternativeName>
</protein>
<dbReference type="InterPro" id="IPR020476">
    <property type="entry name" value="Nudix_hydrolase"/>
</dbReference>
<comment type="function">
    <text evidence="4">Accelerates the degradation of transcripts by removing pyrophosphate from the 5'-end of triphosphorylated RNA, leading to a more labile monophosphorylated state that can stimulate subsequent ribonuclease cleavage.</text>
</comment>
<dbReference type="CDD" id="cd03671">
    <property type="entry name" value="NUDIX_Ap4A_hydrolase_plant_like"/>
    <property type="match status" value="1"/>
</dbReference>
<feature type="short sequence motif" description="Nudix box" evidence="4">
    <location>
        <begin position="45"/>
        <end position="66"/>
    </location>
</feature>
<dbReference type="EC" id="3.6.1.-" evidence="4"/>
<comment type="caution">
    <text evidence="6">The sequence shown here is derived from an EMBL/GenBank/DDBJ whole genome shotgun (WGS) entry which is preliminary data.</text>
</comment>
<dbReference type="GO" id="GO:0016787">
    <property type="term" value="F:hydrolase activity"/>
    <property type="evidence" value="ECO:0007669"/>
    <property type="project" value="UniProtKB-KW"/>
</dbReference>
<dbReference type="NCBIfam" id="NF001938">
    <property type="entry name" value="PRK00714.1-5"/>
    <property type="match status" value="1"/>
</dbReference>
<dbReference type="PANTHER" id="PTHR11839:SF22">
    <property type="entry name" value="NUDIX HYDROLASE 26, CHLOROPLASTIC"/>
    <property type="match status" value="1"/>
</dbReference>
<sequence length="160" mass="18462">MKTMMMTGRPEEYRRNVGMMLIAPDRRVFVGCRANQPDAWQMPQGGIDKGETPVEAACRELREEVGTAKALLLRESAKWIAYEVPEDRRPPYWKGRWRGQAQKWFALAFTGTDADIDIHAHDQEFVDWRWIAPGELSSVIVPFKRAVYEAVFEEFADLIS</sequence>
<evidence type="ECO:0000313" key="6">
    <source>
        <dbReference type="EMBL" id="MCC8429422.1"/>
    </source>
</evidence>
<dbReference type="HAMAP" id="MF_00298">
    <property type="entry name" value="Nudix_RppH"/>
    <property type="match status" value="1"/>
</dbReference>